<dbReference type="Gene3D" id="3.30.1390.20">
    <property type="entry name" value="Ribosomal protein L30, ferredoxin-like fold domain"/>
    <property type="match status" value="1"/>
</dbReference>
<sequence length="60" mass="6683">MAQLKITQIKSTVAEKPHVRSTVKALGLKRIGDVVTKPDRPEFRGMAQAARHVVTMEEVK</sequence>
<evidence type="ECO:0000256" key="3">
    <source>
        <dbReference type="ARBA" id="ARBA00022980"/>
    </source>
</evidence>
<dbReference type="InterPro" id="IPR005996">
    <property type="entry name" value="Ribosomal_uL30_bac-type"/>
</dbReference>
<keyword evidence="4 5" id="KW-0687">Ribonucleoprotein</keyword>
<feature type="domain" description="Large ribosomal subunit protein uL30-like ferredoxin-like fold" evidence="6">
    <location>
        <begin position="4"/>
        <end position="54"/>
    </location>
</feature>
<dbReference type="InterPro" id="IPR036919">
    <property type="entry name" value="Ribo_uL30_ferredoxin-like_sf"/>
</dbReference>
<gene>
    <name evidence="5 7" type="primary">rpmD</name>
    <name evidence="7" type="ORF">PFCIRM138_08920</name>
</gene>
<name>A0A068VPU5_PROFF</name>
<evidence type="ECO:0000256" key="1">
    <source>
        <dbReference type="ARBA" id="ARBA00007594"/>
    </source>
</evidence>
<dbReference type="InterPro" id="IPR016082">
    <property type="entry name" value="Ribosomal_uL30_ferredoxin-like"/>
</dbReference>
<evidence type="ECO:0000256" key="4">
    <source>
        <dbReference type="ARBA" id="ARBA00023274"/>
    </source>
</evidence>
<reference evidence="7" key="1">
    <citation type="submission" date="2014-08" db="EMBL/GenBank/DDBJ databases">
        <authorList>
            <person name="Falentin Helene"/>
        </authorList>
    </citation>
    <scope>NUCLEOTIDE SEQUENCE</scope>
</reference>
<evidence type="ECO:0000259" key="6">
    <source>
        <dbReference type="Pfam" id="PF00327"/>
    </source>
</evidence>
<dbReference type="SUPFAM" id="SSF55129">
    <property type="entry name" value="Ribosomal protein L30p/L7e"/>
    <property type="match status" value="1"/>
</dbReference>
<dbReference type="RefSeq" id="WP_013160508.1">
    <property type="nucleotide sequence ID" value="NZ_CP010341.1"/>
</dbReference>
<dbReference type="Pfam" id="PF00327">
    <property type="entry name" value="Ribosomal_L30"/>
    <property type="match status" value="1"/>
</dbReference>
<accession>A0A068VPU5</accession>
<dbReference type="HAMAP" id="MF_01371_B">
    <property type="entry name" value="Ribosomal_uL30_B"/>
    <property type="match status" value="1"/>
</dbReference>
<keyword evidence="3 5" id="KW-0689">Ribosomal protein</keyword>
<dbReference type="PIRSF" id="PIRSF002211">
    <property type="entry name" value="Ribosomal_L30_bac-type"/>
    <property type="match status" value="1"/>
</dbReference>
<comment type="similarity">
    <text evidence="1 5">Belongs to the universal ribosomal protein uL30 family.</text>
</comment>
<dbReference type="NCBIfam" id="TIGR01308">
    <property type="entry name" value="rpmD_bact"/>
    <property type="match status" value="1"/>
</dbReference>
<protein>
    <recommendedName>
        <fullName evidence="5">Large ribosomal subunit protein uL30</fullName>
    </recommendedName>
</protein>
<dbReference type="PATRIC" id="fig|66712.6.peg.572"/>
<evidence type="ECO:0000256" key="5">
    <source>
        <dbReference type="HAMAP-Rule" id="MF_01371"/>
    </source>
</evidence>
<dbReference type="GeneID" id="61222708"/>
<dbReference type="AlphaFoldDB" id="A0A068VPU5"/>
<organism evidence="7">
    <name type="scientific">Propionibacterium freudenreichii subsp. freudenreichii</name>
    <dbReference type="NCBI Taxonomy" id="66712"/>
    <lineage>
        <taxon>Bacteria</taxon>
        <taxon>Bacillati</taxon>
        <taxon>Actinomycetota</taxon>
        <taxon>Actinomycetes</taxon>
        <taxon>Propionibacteriales</taxon>
        <taxon>Propionibacteriaceae</taxon>
        <taxon>Propionibacterium</taxon>
    </lineage>
</organism>
<dbReference type="GO" id="GO:0006412">
    <property type="term" value="P:translation"/>
    <property type="evidence" value="ECO:0007669"/>
    <property type="project" value="UniProtKB-UniRule"/>
</dbReference>
<dbReference type="CDD" id="cd01658">
    <property type="entry name" value="Ribosomal_L30"/>
    <property type="match status" value="1"/>
</dbReference>
<evidence type="ECO:0000313" key="7">
    <source>
        <dbReference type="EMBL" id="CEP25625.1"/>
    </source>
</evidence>
<dbReference type="EMBL" id="LM676379">
    <property type="protein sequence ID" value="CEP25625.1"/>
    <property type="molecule type" value="Genomic_DNA"/>
</dbReference>
<proteinExistence type="inferred from homology"/>
<dbReference type="GO" id="GO:0015934">
    <property type="term" value="C:large ribosomal subunit"/>
    <property type="evidence" value="ECO:0007669"/>
    <property type="project" value="InterPro"/>
</dbReference>
<dbReference type="KEGG" id="pfre:RM25_0549"/>
<dbReference type="GO" id="GO:0003735">
    <property type="term" value="F:structural constituent of ribosome"/>
    <property type="evidence" value="ECO:0007669"/>
    <property type="project" value="InterPro"/>
</dbReference>
<comment type="subunit">
    <text evidence="2 5">Part of the 50S ribosomal subunit.</text>
</comment>
<evidence type="ECO:0000256" key="2">
    <source>
        <dbReference type="ARBA" id="ARBA00011838"/>
    </source>
</evidence>